<accession>A0AA39JG19</accession>
<proteinExistence type="predicted"/>
<keyword evidence="2" id="KW-0732">Signal</keyword>
<dbReference type="EMBL" id="JAUEPT010000027">
    <property type="protein sequence ID" value="KAK0442116.1"/>
    <property type="molecule type" value="Genomic_DNA"/>
</dbReference>
<sequence>MTPIKSNLLPITFLALLVAVHGAPLTNITSTELNSTMQGGSITRSVEVITYHPTAAAAPLVPRGGKLGLLGKVGGSLLGKVGRKKPPKPSTTPKTAATTSTRIPTTSTKTPTTPRISTKTVSHTTLSGTSTRPRTTSHSPTTTRRRPASETPTSSLGEHHFSFYFWRY</sequence>
<gene>
    <name evidence="3" type="ORF">EV421DRAFT_595270</name>
</gene>
<feature type="compositionally biased region" description="Low complexity" evidence="1">
    <location>
        <begin position="91"/>
        <end position="142"/>
    </location>
</feature>
<dbReference type="Proteomes" id="UP001175226">
    <property type="component" value="Unassembled WGS sequence"/>
</dbReference>
<keyword evidence="4" id="KW-1185">Reference proteome</keyword>
<evidence type="ECO:0000313" key="4">
    <source>
        <dbReference type="Proteomes" id="UP001175226"/>
    </source>
</evidence>
<feature type="chain" id="PRO_5041379289" evidence="2">
    <location>
        <begin position="23"/>
        <end position="168"/>
    </location>
</feature>
<dbReference type="AlphaFoldDB" id="A0AA39JG19"/>
<name>A0AA39JG19_9AGAR</name>
<organism evidence="3 4">
    <name type="scientific">Armillaria borealis</name>
    <dbReference type="NCBI Taxonomy" id="47425"/>
    <lineage>
        <taxon>Eukaryota</taxon>
        <taxon>Fungi</taxon>
        <taxon>Dikarya</taxon>
        <taxon>Basidiomycota</taxon>
        <taxon>Agaricomycotina</taxon>
        <taxon>Agaricomycetes</taxon>
        <taxon>Agaricomycetidae</taxon>
        <taxon>Agaricales</taxon>
        <taxon>Marasmiineae</taxon>
        <taxon>Physalacriaceae</taxon>
        <taxon>Armillaria</taxon>
    </lineage>
</organism>
<feature type="signal peptide" evidence="2">
    <location>
        <begin position="1"/>
        <end position="22"/>
    </location>
</feature>
<comment type="caution">
    <text evidence="3">The sequence shown here is derived from an EMBL/GenBank/DDBJ whole genome shotgun (WGS) entry which is preliminary data.</text>
</comment>
<reference evidence="3" key="1">
    <citation type="submission" date="2023-06" db="EMBL/GenBank/DDBJ databases">
        <authorList>
            <consortium name="Lawrence Berkeley National Laboratory"/>
            <person name="Ahrendt S."/>
            <person name="Sahu N."/>
            <person name="Indic B."/>
            <person name="Wong-Bajracharya J."/>
            <person name="Merenyi Z."/>
            <person name="Ke H.-M."/>
            <person name="Monk M."/>
            <person name="Kocsube S."/>
            <person name="Drula E."/>
            <person name="Lipzen A."/>
            <person name="Balint B."/>
            <person name="Henrissat B."/>
            <person name="Andreopoulos B."/>
            <person name="Martin F.M."/>
            <person name="Harder C.B."/>
            <person name="Rigling D."/>
            <person name="Ford K.L."/>
            <person name="Foster G.D."/>
            <person name="Pangilinan J."/>
            <person name="Papanicolaou A."/>
            <person name="Barry K."/>
            <person name="LaButti K."/>
            <person name="Viragh M."/>
            <person name="Koriabine M."/>
            <person name="Yan M."/>
            <person name="Riley R."/>
            <person name="Champramary S."/>
            <person name="Plett K.L."/>
            <person name="Tsai I.J."/>
            <person name="Slot J."/>
            <person name="Sipos G."/>
            <person name="Plett J."/>
            <person name="Nagy L.G."/>
            <person name="Grigoriev I.V."/>
        </authorList>
    </citation>
    <scope>NUCLEOTIDE SEQUENCE</scope>
    <source>
        <strain evidence="3">FPL87.14</strain>
    </source>
</reference>
<protein>
    <submittedName>
        <fullName evidence="3">Uncharacterized protein</fullName>
    </submittedName>
</protein>
<evidence type="ECO:0000256" key="1">
    <source>
        <dbReference type="SAM" id="MobiDB-lite"/>
    </source>
</evidence>
<feature type="region of interest" description="Disordered" evidence="1">
    <location>
        <begin position="77"/>
        <end position="156"/>
    </location>
</feature>
<evidence type="ECO:0000313" key="3">
    <source>
        <dbReference type="EMBL" id="KAK0442116.1"/>
    </source>
</evidence>
<evidence type="ECO:0000256" key="2">
    <source>
        <dbReference type="SAM" id="SignalP"/>
    </source>
</evidence>